<evidence type="ECO:0000313" key="2">
    <source>
        <dbReference type="Proteomes" id="UP000223102"/>
    </source>
</evidence>
<name>A0A218KBV0_9CAUD</name>
<protein>
    <submittedName>
        <fullName evidence="1">Uncharacterized protein</fullName>
    </submittedName>
</protein>
<proteinExistence type="predicted"/>
<organism evidence="1 2">
    <name type="scientific">Bacillus phage PBC2</name>
    <dbReference type="NCBI Taxonomy" id="1675029"/>
    <lineage>
        <taxon>Viruses</taxon>
        <taxon>Duplodnaviria</taxon>
        <taxon>Heunggongvirae</taxon>
        <taxon>Uroviricota</taxon>
        <taxon>Caudoviricetes</taxon>
        <taxon>Andregratiavirinae</taxon>
        <taxon>Haetaevirus</taxon>
        <taxon>Haetaevirus PBC2</taxon>
    </lineage>
</organism>
<reference evidence="1 2" key="1">
    <citation type="submission" date="2015-06" db="EMBL/GenBank/DDBJ databases">
        <title>Complete genome sequence of Bacillus cereus phage PBC2.</title>
        <authorList>
            <person name="Kong M."/>
            <person name="Ryu S."/>
        </authorList>
    </citation>
    <scope>NUCLEOTIDE SEQUENCE [LARGE SCALE GENOMIC DNA]</scope>
</reference>
<gene>
    <name evidence="1" type="ORF">PBC2_054</name>
</gene>
<dbReference type="Proteomes" id="UP000223102">
    <property type="component" value="Segment"/>
</dbReference>
<accession>A0A218KBV0</accession>
<sequence length="165" mass="19907">MRKEEVIKAKINHLTKVRERINKRIIEVKDGRDYPNMSMDNKKIYSVLMSWWDRVGIQINALQYTLSNTVELGRIDRKVYNIEHHEIMGEEDLFREEPDSFLIRTRDGNYLKGWSIEYRNGQDFNKYETTIYRHEAVKFKGGKEDKIKYITDGLLAGWRFEYIYE</sequence>
<dbReference type="EMBL" id="KT070867">
    <property type="protein sequence ID" value="AKQ08369.1"/>
    <property type="molecule type" value="Genomic_DNA"/>
</dbReference>
<evidence type="ECO:0000313" key="1">
    <source>
        <dbReference type="EMBL" id="AKQ08369.1"/>
    </source>
</evidence>
<keyword evidence="2" id="KW-1185">Reference proteome</keyword>